<evidence type="ECO:0000313" key="3">
    <source>
        <dbReference type="Proteomes" id="UP000822688"/>
    </source>
</evidence>
<keyword evidence="3" id="KW-1185">Reference proteome</keyword>
<name>A0A8T0HW09_CERPU</name>
<organism evidence="2 3">
    <name type="scientific">Ceratodon purpureus</name>
    <name type="common">Fire moss</name>
    <name type="synonym">Dicranum purpureum</name>
    <dbReference type="NCBI Taxonomy" id="3225"/>
    <lineage>
        <taxon>Eukaryota</taxon>
        <taxon>Viridiplantae</taxon>
        <taxon>Streptophyta</taxon>
        <taxon>Embryophyta</taxon>
        <taxon>Bryophyta</taxon>
        <taxon>Bryophytina</taxon>
        <taxon>Bryopsida</taxon>
        <taxon>Dicranidae</taxon>
        <taxon>Pseudoditrichales</taxon>
        <taxon>Ditrichaceae</taxon>
        <taxon>Ceratodon</taxon>
    </lineage>
</organism>
<reference evidence="2" key="1">
    <citation type="submission" date="2020-06" db="EMBL/GenBank/DDBJ databases">
        <title>WGS assembly of Ceratodon purpureus strain R40.</title>
        <authorList>
            <person name="Carey S.B."/>
            <person name="Jenkins J."/>
            <person name="Shu S."/>
            <person name="Lovell J.T."/>
            <person name="Sreedasyam A."/>
            <person name="Maumus F."/>
            <person name="Tiley G.P."/>
            <person name="Fernandez-Pozo N."/>
            <person name="Barry K."/>
            <person name="Chen C."/>
            <person name="Wang M."/>
            <person name="Lipzen A."/>
            <person name="Daum C."/>
            <person name="Saski C.A."/>
            <person name="Payton A.C."/>
            <person name="Mcbreen J.C."/>
            <person name="Conrad R.E."/>
            <person name="Kollar L.M."/>
            <person name="Olsson S."/>
            <person name="Huttunen S."/>
            <person name="Landis J.B."/>
            <person name="Wickett N.J."/>
            <person name="Johnson M.G."/>
            <person name="Rensing S.A."/>
            <person name="Grimwood J."/>
            <person name="Schmutz J."/>
            <person name="Mcdaniel S.F."/>
        </authorList>
    </citation>
    <scope>NUCLEOTIDE SEQUENCE</scope>
    <source>
        <strain evidence="2">R40</strain>
    </source>
</reference>
<dbReference type="AlphaFoldDB" id="A0A8T0HW09"/>
<feature type="signal peptide" evidence="1">
    <location>
        <begin position="1"/>
        <end position="34"/>
    </location>
</feature>
<protein>
    <recommendedName>
        <fullName evidence="4">Secreted protein</fullName>
    </recommendedName>
</protein>
<gene>
    <name evidence="2" type="ORF">KC19_VG334700</name>
</gene>
<dbReference type="Proteomes" id="UP000822688">
    <property type="component" value="Chromosome V"/>
</dbReference>
<evidence type="ECO:0008006" key="4">
    <source>
        <dbReference type="Google" id="ProtNLM"/>
    </source>
</evidence>
<dbReference type="EMBL" id="CM026426">
    <property type="protein sequence ID" value="KAG0575302.1"/>
    <property type="molecule type" value="Genomic_DNA"/>
</dbReference>
<feature type="chain" id="PRO_5035715538" description="Secreted protein" evidence="1">
    <location>
        <begin position="35"/>
        <end position="142"/>
    </location>
</feature>
<evidence type="ECO:0000256" key="1">
    <source>
        <dbReference type="SAM" id="SignalP"/>
    </source>
</evidence>
<proteinExistence type="predicted"/>
<sequence length="142" mass="15212">MGLCGPLIYIRILPMGLCAPLSALAAAICDCTDGQNITQFMLICQRRSICVCCPSKLHLLHPMLGTNPARSRLATSNSACPNPPSLQQSSPCFQDCKTALQQLLQRVISSNLHSQTSMTIPIKDGVFSSTTITASTFRGAKT</sequence>
<accession>A0A8T0HW09</accession>
<keyword evidence="1" id="KW-0732">Signal</keyword>
<comment type="caution">
    <text evidence="2">The sequence shown here is derived from an EMBL/GenBank/DDBJ whole genome shotgun (WGS) entry which is preliminary data.</text>
</comment>
<evidence type="ECO:0000313" key="2">
    <source>
        <dbReference type="EMBL" id="KAG0575302.1"/>
    </source>
</evidence>